<dbReference type="Gene3D" id="3.30.160.60">
    <property type="entry name" value="Classic Zinc Finger"/>
    <property type="match status" value="1"/>
</dbReference>
<reference evidence="10 11" key="1">
    <citation type="submission" date="2015-01" db="EMBL/GenBank/DDBJ databases">
        <title>The Genome Sequence of Ochroconis gallopava CBS43764.</title>
        <authorList>
            <consortium name="The Broad Institute Genomics Platform"/>
            <person name="Cuomo C."/>
            <person name="de Hoog S."/>
            <person name="Gorbushina A."/>
            <person name="Stielow B."/>
            <person name="Teixiera M."/>
            <person name="Abouelleil A."/>
            <person name="Chapman S.B."/>
            <person name="Priest M."/>
            <person name="Young S.K."/>
            <person name="Wortman J."/>
            <person name="Nusbaum C."/>
            <person name="Birren B."/>
        </authorList>
    </citation>
    <scope>NUCLEOTIDE SEQUENCE [LARGE SCALE GENOMIC DNA]</scope>
    <source>
        <strain evidence="10 11">CBS 43764</strain>
    </source>
</reference>
<evidence type="ECO:0000256" key="2">
    <source>
        <dbReference type="ARBA" id="ARBA00022723"/>
    </source>
</evidence>
<evidence type="ECO:0000256" key="4">
    <source>
        <dbReference type="ARBA" id="ARBA00022771"/>
    </source>
</evidence>
<sequence length="587" mass="65262">MDNTAFRTSKRSRDVEPQVNDDVAAKRLKNEHSDGNDRHVDQREDTVSTIYETVDLGLPTMGVRRNQGVCQTSLGRLVPRHPRSGTKMAEYRMEESVATSDIDLGRGNAVSENRRLELELGEEEEDDTDAASQPLTHAATPELSTASSSRGNSSAPEAQTPVTAEDSDCLHSKKKPAFTLHSEALYRALQSKHLSENFMEKFCEQHPEISNTLKLGSVDSNNEKLSSQSAFRIASAPSSARKSKPEASTPPFECPSSCSGKFNDVSSFRQHLEMQHASQYKVCKHSDCSKFVANNEDIGTSMLLGWHYRKDHGQHALQCMEHPNCNYKPTLDEKAFVEHVKSHRLRCNLCLDEKKRALPFGTVDALKLHIKNTHGEGTFQCQGYDFVTGKRCTRRFPTEGGRTKHMGCAHKGQFLCPHCMDDGGKVQMFETEKTLALHVRDAHAAAFDDDWAAKAGVKRFACPQCKKVLTKNVYLQRHLATHTGETPKPFRCNATDVGGSPRMTDDDGTALAWDPAAMGCESRFATKQSLIDHVRSAHLGLMRWEAFRRARSGQAWQDAASRMDRKDKRAKPSPTGVLSGFKAEPAS</sequence>
<feature type="compositionally biased region" description="Low complexity" evidence="8">
    <location>
        <begin position="144"/>
        <end position="154"/>
    </location>
</feature>
<dbReference type="OrthoDB" id="4748970at2759"/>
<feature type="region of interest" description="Disordered" evidence="8">
    <location>
        <begin position="555"/>
        <end position="587"/>
    </location>
</feature>
<dbReference type="InterPro" id="IPR013087">
    <property type="entry name" value="Znf_C2H2_type"/>
</dbReference>
<dbReference type="InParanoid" id="A0A0D1YH18"/>
<gene>
    <name evidence="10" type="ORF">PV09_08287</name>
</gene>
<dbReference type="EMBL" id="KN847567">
    <property type="protein sequence ID" value="KIW00102.1"/>
    <property type="molecule type" value="Genomic_DNA"/>
</dbReference>
<keyword evidence="3" id="KW-0677">Repeat</keyword>
<dbReference type="FunFam" id="3.30.160.60:FF:000100">
    <property type="entry name" value="Zinc finger 45-like"/>
    <property type="match status" value="1"/>
</dbReference>
<keyword evidence="6" id="KW-0539">Nucleus</keyword>
<feature type="domain" description="C2H2-type" evidence="9">
    <location>
        <begin position="252"/>
        <end position="281"/>
    </location>
</feature>
<dbReference type="GeneID" id="27316260"/>
<evidence type="ECO:0000256" key="3">
    <source>
        <dbReference type="ARBA" id="ARBA00022737"/>
    </source>
</evidence>
<dbReference type="InterPro" id="IPR036236">
    <property type="entry name" value="Znf_C2H2_sf"/>
</dbReference>
<keyword evidence="11" id="KW-1185">Reference proteome</keyword>
<feature type="region of interest" description="Disordered" evidence="8">
    <location>
        <begin position="1"/>
        <end position="22"/>
    </location>
</feature>
<comment type="subcellular location">
    <subcellularLocation>
        <location evidence="1">Nucleus</location>
    </subcellularLocation>
</comment>
<feature type="region of interest" description="Disordered" evidence="8">
    <location>
        <begin position="139"/>
        <end position="170"/>
    </location>
</feature>
<keyword evidence="2" id="KW-0479">Metal-binding</keyword>
<dbReference type="PROSITE" id="PS50157">
    <property type="entry name" value="ZINC_FINGER_C2H2_2"/>
    <property type="match status" value="2"/>
</dbReference>
<dbReference type="GO" id="GO:0000981">
    <property type="term" value="F:DNA-binding transcription factor activity, RNA polymerase II-specific"/>
    <property type="evidence" value="ECO:0007669"/>
    <property type="project" value="TreeGrafter"/>
</dbReference>
<evidence type="ECO:0000256" key="7">
    <source>
        <dbReference type="PROSITE-ProRule" id="PRU00042"/>
    </source>
</evidence>
<accession>A0A0D1YH18</accession>
<organism evidence="10 11">
    <name type="scientific">Verruconis gallopava</name>
    <dbReference type="NCBI Taxonomy" id="253628"/>
    <lineage>
        <taxon>Eukaryota</taxon>
        <taxon>Fungi</taxon>
        <taxon>Dikarya</taxon>
        <taxon>Ascomycota</taxon>
        <taxon>Pezizomycotina</taxon>
        <taxon>Dothideomycetes</taxon>
        <taxon>Pleosporomycetidae</taxon>
        <taxon>Venturiales</taxon>
        <taxon>Sympoventuriaceae</taxon>
        <taxon>Verruconis</taxon>
    </lineage>
</organism>
<dbReference type="SMART" id="SM00355">
    <property type="entry name" value="ZnF_C2H2"/>
    <property type="match status" value="6"/>
</dbReference>
<name>A0A0D1YH18_9PEZI</name>
<evidence type="ECO:0000259" key="9">
    <source>
        <dbReference type="PROSITE" id="PS50157"/>
    </source>
</evidence>
<feature type="domain" description="C2H2-type" evidence="9">
    <location>
        <begin position="460"/>
        <end position="487"/>
    </location>
</feature>
<dbReference type="GO" id="GO:0005634">
    <property type="term" value="C:nucleus"/>
    <property type="evidence" value="ECO:0007669"/>
    <property type="project" value="UniProtKB-SubCell"/>
</dbReference>
<dbReference type="PANTHER" id="PTHR24394:SF44">
    <property type="entry name" value="ZINC FINGER PROTEIN 271-LIKE"/>
    <property type="match status" value="1"/>
</dbReference>
<proteinExistence type="predicted"/>
<dbReference type="PANTHER" id="PTHR24394">
    <property type="entry name" value="ZINC FINGER PROTEIN"/>
    <property type="match status" value="1"/>
</dbReference>
<dbReference type="GO" id="GO:0008270">
    <property type="term" value="F:zinc ion binding"/>
    <property type="evidence" value="ECO:0007669"/>
    <property type="project" value="UniProtKB-KW"/>
</dbReference>
<feature type="region of interest" description="Disordered" evidence="8">
    <location>
        <begin position="226"/>
        <end position="252"/>
    </location>
</feature>
<evidence type="ECO:0000256" key="5">
    <source>
        <dbReference type="ARBA" id="ARBA00022833"/>
    </source>
</evidence>
<dbReference type="VEuPathDB" id="FungiDB:PV09_08287"/>
<evidence type="ECO:0000256" key="8">
    <source>
        <dbReference type="SAM" id="MobiDB-lite"/>
    </source>
</evidence>
<dbReference type="SUPFAM" id="SSF57667">
    <property type="entry name" value="beta-beta-alpha zinc fingers"/>
    <property type="match status" value="1"/>
</dbReference>
<dbReference type="AlphaFoldDB" id="A0A0D1YH18"/>
<keyword evidence="4 7" id="KW-0863">Zinc-finger</keyword>
<dbReference type="RefSeq" id="XP_016209971.1">
    <property type="nucleotide sequence ID" value="XM_016362154.1"/>
</dbReference>
<dbReference type="PROSITE" id="PS00028">
    <property type="entry name" value="ZINC_FINGER_C2H2_1"/>
    <property type="match status" value="2"/>
</dbReference>
<dbReference type="Proteomes" id="UP000053259">
    <property type="component" value="Unassembled WGS sequence"/>
</dbReference>
<evidence type="ECO:0000256" key="6">
    <source>
        <dbReference type="ARBA" id="ARBA00023242"/>
    </source>
</evidence>
<protein>
    <recommendedName>
        <fullName evidence="9">C2H2-type domain-containing protein</fullName>
    </recommendedName>
</protein>
<evidence type="ECO:0000313" key="10">
    <source>
        <dbReference type="EMBL" id="KIW00102.1"/>
    </source>
</evidence>
<evidence type="ECO:0000256" key="1">
    <source>
        <dbReference type="ARBA" id="ARBA00004123"/>
    </source>
</evidence>
<dbReference type="STRING" id="253628.A0A0D1YH18"/>
<dbReference type="HOGENOM" id="CLU_464774_0_0_1"/>
<keyword evidence="5" id="KW-0862">Zinc</keyword>
<evidence type="ECO:0000313" key="11">
    <source>
        <dbReference type="Proteomes" id="UP000053259"/>
    </source>
</evidence>